<gene>
    <name evidence="1" type="ORF">M5D96_004780</name>
</gene>
<name>A0A9P9YVC0_9MUSC</name>
<dbReference type="Proteomes" id="UP001059596">
    <property type="component" value="Unassembled WGS sequence"/>
</dbReference>
<dbReference type="AlphaFoldDB" id="A0A9P9YVC0"/>
<evidence type="ECO:0000313" key="2">
    <source>
        <dbReference type="Proteomes" id="UP001059596"/>
    </source>
</evidence>
<evidence type="ECO:0000313" key="1">
    <source>
        <dbReference type="EMBL" id="KAI8043448.1"/>
    </source>
</evidence>
<reference evidence="1" key="1">
    <citation type="journal article" date="2023" name="Genome Biol. Evol.">
        <title>Long-read-based Genome Assembly of Drosophila gunungcola Reveals Fewer Chemosensory Genes in Flower-breeding Species.</title>
        <authorList>
            <person name="Negi A."/>
            <person name="Liao B.Y."/>
            <person name="Yeh S.D."/>
        </authorList>
    </citation>
    <scope>NUCLEOTIDE SEQUENCE</scope>
    <source>
        <strain evidence="1">Sukarami</strain>
    </source>
</reference>
<dbReference type="EMBL" id="JAMKOV010000002">
    <property type="protein sequence ID" value="KAI8043448.1"/>
    <property type="molecule type" value="Genomic_DNA"/>
</dbReference>
<organism evidence="1 2">
    <name type="scientific">Drosophila gunungcola</name>
    <name type="common">fruit fly</name>
    <dbReference type="NCBI Taxonomy" id="103775"/>
    <lineage>
        <taxon>Eukaryota</taxon>
        <taxon>Metazoa</taxon>
        <taxon>Ecdysozoa</taxon>
        <taxon>Arthropoda</taxon>
        <taxon>Hexapoda</taxon>
        <taxon>Insecta</taxon>
        <taxon>Pterygota</taxon>
        <taxon>Neoptera</taxon>
        <taxon>Endopterygota</taxon>
        <taxon>Diptera</taxon>
        <taxon>Brachycera</taxon>
        <taxon>Muscomorpha</taxon>
        <taxon>Ephydroidea</taxon>
        <taxon>Drosophilidae</taxon>
        <taxon>Drosophila</taxon>
        <taxon>Sophophora</taxon>
    </lineage>
</organism>
<keyword evidence="2" id="KW-1185">Reference proteome</keyword>
<sequence>MDLFYTVCTIHLATPRSAIKLKKPFSIMFTVFPVGSRLLNTVHSM</sequence>
<proteinExistence type="predicted"/>
<comment type="caution">
    <text evidence="1">The sequence shown here is derived from an EMBL/GenBank/DDBJ whole genome shotgun (WGS) entry which is preliminary data.</text>
</comment>
<protein>
    <submittedName>
        <fullName evidence="1">Uncharacterized protein</fullName>
    </submittedName>
</protein>
<accession>A0A9P9YVC0</accession>